<dbReference type="SUPFAM" id="SSF48452">
    <property type="entry name" value="TPR-like"/>
    <property type="match status" value="2"/>
</dbReference>
<accession>A0A2P7QST3</accession>
<dbReference type="Gene3D" id="1.25.40.10">
    <property type="entry name" value="Tetratricopeptide repeat domain"/>
    <property type="match status" value="1"/>
</dbReference>
<evidence type="ECO:0000256" key="1">
    <source>
        <dbReference type="ARBA" id="ARBA00022679"/>
    </source>
</evidence>
<dbReference type="Pfam" id="PF13181">
    <property type="entry name" value="TPR_8"/>
    <property type="match status" value="1"/>
</dbReference>
<dbReference type="InterPro" id="IPR019734">
    <property type="entry name" value="TPR_rpt"/>
</dbReference>
<dbReference type="SMART" id="SM00028">
    <property type="entry name" value="TPR"/>
    <property type="match status" value="5"/>
</dbReference>
<dbReference type="Gene3D" id="3.40.50.300">
    <property type="entry name" value="P-loop containing nucleotide triphosphate hydrolases"/>
    <property type="match status" value="1"/>
</dbReference>
<reference evidence="3 4" key="1">
    <citation type="submission" date="2018-03" db="EMBL/GenBank/DDBJ databases">
        <title>The draft genome of Sphingosinicella sp. GL-C-18.</title>
        <authorList>
            <person name="Liu L."/>
            <person name="Li L."/>
            <person name="Liang L."/>
            <person name="Zhang X."/>
            <person name="Wang T."/>
        </authorList>
    </citation>
    <scope>NUCLEOTIDE SEQUENCE [LARGE SCALE GENOMIC DNA]</scope>
    <source>
        <strain evidence="3 4">GL-C-18</strain>
    </source>
</reference>
<evidence type="ECO:0000313" key="4">
    <source>
        <dbReference type="Proteomes" id="UP000241167"/>
    </source>
</evidence>
<comment type="caution">
    <text evidence="3">The sequence shown here is derived from an EMBL/GenBank/DDBJ whole genome shotgun (WGS) entry which is preliminary data.</text>
</comment>
<proteinExistence type="predicted"/>
<dbReference type="Pfam" id="PF13469">
    <property type="entry name" value="Sulfotransfer_3"/>
    <property type="match status" value="1"/>
</dbReference>
<name>A0A2P7QST3_9SPHN</name>
<sequence length="596" mass="65792">MKTIGTVDEALGETRRLLRQAPGLAATQAREILRNDPANADAWRLLALALRTQADDHGAEEAELEAIAASVHDPRLIEAASALVEGRLAIAERQLRPHLKEKPTDVAAIRMMAELAARLGRLPDAENLLRRALELAPAFAPARANLATILYRQNRAAEAIELLDGLLGKDPANPAHQNLKAAALGRIGSYEEALAIYEQVLARVPAQAKLWMSYGHLLKTVGRREDSIAAYRRALSLAPNLGEVWWSLANLKTVRLDDADVAAMEQALEADPLSDEDRLHLHFALGKALEDRGDPARSFAHYASGNRIRREQIPYDPARTADQVRRAAALFTAEFFAARAGQGCAAPDPIFILGMPRAGSTLIEQILASHPAVEGTMELPDIPALAAQSGGRDGHYPESLAGLSADALRTLGEDYLSRTRIQRKTGRSFFIDKLPNNWLHVGLIRLILPNARIIDARRHPLACGFSNYKQHFARGQAFTYDQAELGSYYRDYVRMMAHFDVVQPGRIHRVIHEALLDDVEGEVRRLLAFLDLPFDAACLRFHENDRAVRTASSEQVRRPINREGVDQWKPFDPFLAPLKAALGPVLDAYPEVPTDA</sequence>
<dbReference type="OrthoDB" id="9800698at2"/>
<keyword evidence="1" id="KW-0808">Transferase</keyword>
<protein>
    <submittedName>
        <fullName evidence="3">Uncharacterized protein</fullName>
    </submittedName>
</protein>
<keyword evidence="4" id="KW-1185">Reference proteome</keyword>
<dbReference type="PROSITE" id="PS50005">
    <property type="entry name" value="TPR"/>
    <property type="match status" value="1"/>
</dbReference>
<dbReference type="PANTHER" id="PTHR12788">
    <property type="entry name" value="PROTEIN-TYROSINE SULFOTRANSFERASE 2"/>
    <property type="match status" value="1"/>
</dbReference>
<dbReference type="PANTHER" id="PTHR12788:SF10">
    <property type="entry name" value="PROTEIN-TYROSINE SULFOTRANSFERASE"/>
    <property type="match status" value="1"/>
</dbReference>
<gene>
    <name evidence="3" type="ORF">C7I55_10870</name>
</gene>
<dbReference type="Pfam" id="PF14559">
    <property type="entry name" value="TPR_19"/>
    <property type="match status" value="1"/>
</dbReference>
<evidence type="ECO:0000313" key="3">
    <source>
        <dbReference type="EMBL" id="PSJ41024.1"/>
    </source>
</evidence>
<dbReference type="GO" id="GO:0008476">
    <property type="term" value="F:protein-tyrosine sulfotransferase activity"/>
    <property type="evidence" value="ECO:0007669"/>
    <property type="project" value="InterPro"/>
</dbReference>
<dbReference type="Proteomes" id="UP000241167">
    <property type="component" value="Unassembled WGS sequence"/>
</dbReference>
<dbReference type="AlphaFoldDB" id="A0A2P7QST3"/>
<evidence type="ECO:0000256" key="2">
    <source>
        <dbReference type="PROSITE-ProRule" id="PRU00339"/>
    </source>
</evidence>
<feature type="repeat" description="TPR" evidence="2">
    <location>
        <begin position="208"/>
        <end position="241"/>
    </location>
</feature>
<dbReference type="SUPFAM" id="SSF52540">
    <property type="entry name" value="P-loop containing nucleoside triphosphate hydrolases"/>
    <property type="match status" value="1"/>
</dbReference>
<dbReference type="InterPro" id="IPR027417">
    <property type="entry name" value="P-loop_NTPase"/>
</dbReference>
<organism evidence="3 4">
    <name type="scientific">Allosphingosinicella deserti</name>
    <dbReference type="NCBI Taxonomy" id="2116704"/>
    <lineage>
        <taxon>Bacteria</taxon>
        <taxon>Pseudomonadati</taxon>
        <taxon>Pseudomonadota</taxon>
        <taxon>Alphaproteobacteria</taxon>
        <taxon>Sphingomonadales</taxon>
        <taxon>Sphingomonadaceae</taxon>
        <taxon>Allosphingosinicella</taxon>
    </lineage>
</organism>
<keyword evidence="2" id="KW-0802">TPR repeat</keyword>
<dbReference type="EMBL" id="PXYI01000003">
    <property type="protein sequence ID" value="PSJ41024.1"/>
    <property type="molecule type" value="Genomic_DNA"/>
</dbReference>
<dbReference type="InterPro" id="IPR011990">
    <property type="entry name" value="TPR-like_helical_dom_sf"/>
</dbReference>
<dbReference type="InterPro" id="IPR026634">
    <property type="entry name" value="TPST-like"/>
</dbReference>